<feature type="compositionally biased region" description="Low complexity" evidence="1">
    <location>
        <begin position="33"/>
        <end position="51"/>
    </location>
</feature>
<dbReference type="EMBL" id="CAJOBP010067036">
    <property type="protein sequence ID" value="CAF4869971.1"/>
    <property type="molecule type" value="Genomic_DNA"/>
</dbReference>
<evidence type="ECO:0000313" key="4">
    <source>
        <dbReference type="Proteomes" id="UP000663873"/>
    </source>
</evidence>
<accession>A0A821TDK6</accession>
<proteinExistence type="predicted"/>
<evidence type="ECO:0000313" key="2">
    <source>
        <dbReference type="EMBL" id="CAF4869971.1"/>
    </source>
</evidence>
<sequence length="74" mass="7856">LSARSAMASSLFGESHSRRQIAPVATTSPSLGHASAIQQQQQQAHAQQQSQPTNTISVNTTNSLLARAFGILIR</sequence>
<name>A0A821TDK6_9BILA</name>
<dbReference type="AlphaFoldDB" id="A0A821TDK6"/>
<keyword evidence="4" id="KW-1185">Reference proteome</keyword>
<protein>
    <submittedName>
        <fullName evidence="2">Uncharacterized protein</fullName>
    </submittedName>
</protein>
<feature type="region of interest" description="Disordered" evidence="1">
    <location>
        <begin position="1"/>
        <end position="58"/>
    </location>
</feature>
<feature type="non-terminal residue" evidence="2">
    <location>
        <position position="1"/>
    </location>
</feature>
<dbReference type="EMBL" id="CAJOBP010067046">
    <property type="protein sequence ID" value="CAF4870021.1"/>
    <property type="molecule type" value="Genomic_DNA"/>
</dbReference>
<evidence type="ECO:0000256" key="1">
    <source>
        <dbReference type="SAM" id="MobiDB-lite"/>
    </source>
</evidence>
<gene>
    <name evidence="2" type="ORF">UJA718_LOCUS44232</name>
    <name evidence="3" type="ORF">UJA718_LOCUS44235</name>
</gene>
<organism evidence="2 4">
    <name type="scientific">Rotaria socialis</name>
    <dbReference type="NCBI Taxonomy" id="392032"/>
    <lineage>
        <taxon>Eukaryota</taxon>
        <taxon>Metazoa</taxon>
        <taxon>Spiralia</taxon>
        <taxon>Gnathifera</taxon>
        <taxon>Rotifera</taxon>
        <taxon>Eurotatoria</taxon>
        <taxon>Bdelloidea</taxon>
        <taxon>Philodinida</taxon>
        <taxon>Philodinidae</taxon>
        <taxon>Rotaria</taxon>
    </lineage>
</organism>
<comment type="caution">
    <text evidence="2">The sequence shown here is derived from an EMBL/GenBank/DDBJ whole genome shotgun (WGS) entry which is preliminary data.</text>
</comment>
<reference evidence="2" key="1">
    <citation type="submission" date="2021-02" db="EMBL/GenBank/DDBJ databases">
        <authorList>
            <person name="Nowell W R."/>
        </authorList>
    </citation>
    <scope>NUCLEOTIDE SEQUENCE</scope>
</reference>
<feature type="non-terminal residue" evidence="2">
    <location>
        <position position="74"/>
    </location>
</feature>
<evidence type="ECO:0000313" key="3">
    <source>
        <dbReference type="EMBL" id="CAF4870021.1"/>
    </source>
</evidence>
<dbReference type="Proteomes" id="UP000663873">
    <property type="component" value="Unassembled WGS sequence"/>
</dbReference>